<comment type="caution">
    <text evidence="1">The sequence shown here is derived from an EMBL/GenBank/DDBJ whole genome shotgun (WGS) entry which is preliminary data.</text>
</comment>
<protein>
    <submittedName>
        <fullName evidence="1">Uncharacterized protein</fullName>
    </submittedName>
</protein>
<evidence type="ECO:0000313" key="1">
    <source>
        <dbReference type="EMBL" id="KKU61888.1"/>
    </source>
</evidence>
<sequence length="240" mass="26410">MQYLETELRRGSPTDQALADVVAGVRKVRGKDIAFPDQSQAKKELPKTDLLQQAYETLSHLRQPTKQEKTAMEKRGFVFFPMERKSYAQDVAADPNYFLDGELDYANARPALQDFVPPVAAQIGLNPTHPALPEGFNKPRQRQLEMIETESQKLQQEFPDARLIMLPVTTYAQADYAYKEMTGKPLLPNFFARGIDTISGVGAAGVGRSGPAGPFSVRGWPADFGGPGVGAVPAVVFVRK</sequence>
<proteinExistence type="predicted"/>
<accession>A0A0G1U6M9</accession>
<name>A0A0G1U6M9_9BACT</name>
<organism evidence="1 2">
    <name type="scientific">Candidatus Beckwithbacteria bacterium GW2011_GWB1_47_15</name>
    <dbReference type="NCBI Taxonomy" id="1618371"/>
    <lineage>
        <taxon>Bacteria</taxon>
        <taxon>Candidatus Beckwithiibacteriota</taxon>
    </lineage>
</organism>
<gene>
    <name evidence="1" type="ORF">UX85_C0001G0102</name>
</gene>
<evidence type="ECO:0000313" key="2">
    <source>
        <dbReference type="Proteomes" id="UP000033860"/>
    </source>
</evidence>
<dbReference type="AlphaFoldDB" id="A0A0G1U6M9"/>
<dbReference type="Proteomes" id="UP000033860">
    <property type="component" value="Unassembled WGS sequence"/>
</dbReference>
<reference evidence="1 2" key="1">
    <citation type="journal article" date="2015" name="Nature">
        <title>rRNA introns, odd ribosomes, and small enigmatic genomes across a large radiation of phyla.</title>
        <authorList>
            <person name="Brown C.T."/>
            <person name="Hug L.A."/>
            <person name="Thomas B.C."/>
            <person name="Sharon I."/>
            <person name="Castelle C.J."/>
            <person name="Singh A."/>
            <person name="Wilkins M.J."/>
            <person name="Williams K.H."/>
            <person name="Banfield J.F."/>
        </authorList>
    </citation>
    <scope>NUCLEOTIDE SEQUENCE [LARGE SCALE GENOMIC DNA]</scope>
</reference>
<dbReference type="EMBL" id="LCNT01000001">
    <property type="protein sequence ID" value="KKU61888.1"/>
    <property type="molecule type" value="Genomic_DNA"/>
</dbReference>